<name>A0AA89BR40_PINIB</name>
<keyword evidence="6" id="KW-1185">Reference proteome</keyword>
<dbReference type="CDD" id="cd05819">
    <property type="entry name" value="NHL"/>
    <property type="match status" value="1"/>
</dbReference>
<dbReference type="PROSITE" id="PS51125">
    <property type="entry name" value="NHL"/>
    <property type="match status" value="3"/>
</dbReference>
<organism evidence="5 6">
    <name type="scientific">Pinctada imbricata</name>
    <name type="common">Atlantic pearl-oyster</name>
    <name type="synonym">Pinctada martensii</name>
    <dbReference type="NCBI Taxonomy" id="66713"/>
    <lineage>
        <taxon>Eukaryota</taxon>
        <taxon>Metazoa</taxon>
        <taxon>Spiralia</taxon>
        <taxon>Lophotrochozoa</taxon>
        <taxon>Mollusca</taxon>
        <taxon>Bivalvia</taxon>
        <taxon>Autobranchia</taxon>
        <taxon>Pteriomorphia</taxon>
        <taxon>Pterioida</taxon>
        <taxon>Pterioidea</taxon>
        <taxon>Pteriidae</taxon>
        <taxon>Pinctada</taxon>
    </lineage>
</organism>
<dbReference type="CDD" id="cd19757">
    <property type="entry name" value="Bbox1"/>
    <property type="match status" value="1"/>
</dbReference>
<comment type="caution">
    <text evidence="5">The sequence shown here is derived from an EMBL/GenBank/DDBJ whole genome shotgun (WGS) entry which is preliminary data.</text>
</comment>
<protein>
    <recommendedName>
        <fullName evidence="4">B box-type domain-containing protein</fullName>
    </recommendedName>
</protein>
<gene>
    <name evidence="5" type="ORF">FSP39_012485</name>
</gene>
<dbReference type="Gene3D" id="3.30.160.60">
    <property type="entry name" value="Classic Zinc Finger"/>
    <property type="match status" value="1"/>
</dbReference>
<evidence type="ECO:0000313" key="6">
    <source>
        <dbReference type="Proteomes" id="UP001186944"/>
    </source>
</evidence>
<dbReference type="Pfam" id="PF00643">
    <property type="entry name" value="zf-B_box"/>
    <property type="match status" value="1"/>
</dbReference>
<dbReference type="GO" id="GO:0061630">
    <property type="term" value="F:ubiquitin protein ligase activity"/>
    <property type="evidence" value="ECO:0007669"/>
    <property type="project" value="TreeGrafter"/>
</dbReference>
<feature type="repeat" description="NHL" evidence="3">
    <location>
        <begin position="484"/>
        <end position="527"/>
    </location>
</feature>
<sequence>MRASKEKGKLKRFQCPTCRISVPATKCTVYDFPKDFRIVKLRDAIQGVKLQRMQNCDICADASNSESYCVDCEKYFCQRCNARHQTNSVSASHVTITTYPGRLSSQTACDEHEKERVKFFCESCNQAICVSCMFGRHADHEISNLNESLESKREELRGCLNHLRSQLFLLQDSMFHLTCMEGKFKGEYEEEKLKIKKNAQVRVGKIHAEEMKDLTHLDQSYHFQYDCMSRKKDQCRSYIKHFSSLQARLESVLKVNDVRKVASSYKDVLHDIQQVKISDEHRNNLLKPPRLPSYSPGLESPFARQESCSTSTNDAVRVEHTDFNAFQSDVFSRSCMIYRSPTIESVAKICAKLLYQVGGCGRNLSQLCLPYGVVFLEDESLMVAENGNSRLQIFDKLTHTKKMVTLMTCIPRCITALSDDKFAVADELGKCVKIIDIFNENVHAIASESLAFPFGIACLPDDNLVVSDMIFENISIITPDGGKVHEFGSHGNDNEKFDNPSYIATDCHGNIFVSDSGHHEIKVFDSMGELQFKFGGYGTGDGQLKYPKGVALDSNGTIYVADAGNDRVVVFSRLGFYQSTLLDRNYGIERPTGLAYHPAGLLAVSMPDKHKVSVFQLVNTPISVCQRPHSC</sequence>
<dbReference type="PROSITE" id="PS50119">
    <property type="entry name" value="ZF_BBOX"/>
    <property type="match status" value="2"/>
</dbReference>
<proteinExistence type="predicted"/>
<dbReference type="GO" id="GO:0043161">
    <property type="term" value="P:proteasome-mediated ubiquitin-dependent protein catabolic process"/>
    <property type="evidence" value="ECO:0007669"/>
    <property type="project" value="TreeGrafter"/>
</dbReference>
<keyword evidence="2" id="KW-0862">Zinc</keyword>
<dbReference type="PANTHER" id="PTHR24104">
    <property type="entry name" value="E3 UBIQUITIN-PROTEIN LIGASE NHLRC1-RELATED"/>
    <property type="match status" value="1"/>
</dbReference>
<dbReference type="InterPro" id="IPR011042">
    <property type="entry name" value="6-blade_b-propeller_TolB-like"/>
</dbReference>
<dbReference type="InterPro" id="IPR000315">
    <property type="entry name" value="Znf_B-box"/>
</dbReference>
<evidence type="ECO:0000259" key="4">
    <source>
        <dbReference type="PROSITE" id="PS50119"/>
    </source>
</evidence>
<feature type="domain" description="B box-type" evidence="4">
    <location>
        <begin position="104"/>
        <end position="145"/>
    </location>
</feature>
<dbReference type="SMART" id="SM00336">
    <property type="entry name" value="BBOX"/>
    <property type="match status" value="2"/>
</dbReference>
<keyword evidence="1" id="KW-0677">Repeat</keyword>
<feature type="repeat" description="NHL" evidence="3">
    <location>
        <begin position="354"/>
        <end position="397"/>
    </location>
</feature>
<feature type="repeat" description="NHL" evidence="3">
    <location>
        <begin position="531"/>
        <end position="574"/>
    </location>
</feature>
<dbReference type="Proteomes" id="UP001186944">
    <property type="component" value="Unassembled WGS sequence"/>
</dbReference>
<dbReference type="PANTHER" id="PTHR24104:SF51">
    <property type="entry name" value="SMP-30_GLUCONOLACTONASE_LRE-LIKE REGION DOMAIN-CONTAINING PROTEIN"/>
    <property type="match status" value="1"/>
</dbReference>
<dbReference type="Gene3D" id="2.120.10.30">
    <property type="entry name" value="TolB, C-terminal domain"/>
    <property type="match status" value="2"/>
</dbReference>
<dbReference type="AlphaFoldDB" id="A0AA89BR40"/>
<keyword evidence="2" id="KW-0863">Zinc-finger</keyword>
<evidence type="ECO:0000256" key="3">
    <source>
        <dbReference type="PROSITE-ProRule" id="PRU00504"/>
    </source>
</evidence>
<evidence type="ECO:0000256" key="2">
    <source>
        <dbReference type="PROSITE-ProRule" id="PRU00024"/>
    </source>
</evidence>
<dbReference type="SUPFAM" id="SSF101898">
    <property type="entry name" value="NHL repeat"/>
    <property type="match status" value="1"/>
</dbReference>
<dbReference type="GO" id="GO:0008270">
    <property type="term" value="F:zinc ion binding"/>
    <property type="evidence" value="ECO:0007669"/>
    <property type="project" value="UniProtKB-KW"/>
</dbReference>
<dbReference type="SUPFAM" id="SSF57845">
    <property type="entry name" value="B-box zinc-binding domain"/>
    <property type="match status" value="1"/>
</dbReference>
<evidence type="ECO:0000256" key="1">
    <source>
        <dbReference type="ARBA" id="ARBA00022737"/>
    </source>
</evidence>
<feature type="domain" description="B box-type" evidence="4">
    <location>
        <begin position="51"/>
        <end position="98"/>
    </location>
</feature>
<accession>A0AA89BR40</accession>
<keyword evidence="2" id="KW-0479">Metal-binding</keyword>
<dbReference type="GO" id="GO:0000209">
    <property type="term" value="P:protein polyubiquitination"/>
    <property type="evidence" value="ECO:0007669"/>
    <property type="project" value="TreeGrafter"/>
</dbReference>
<dbReference type="InterPro" id="IPR001258">
    <property type="entry name" value="NHL_repeat"/>
</dbReference>
<dbReference type="EMBL" id="VSWD01000011">
    <property type="protein sequence ID" value="KAK3087926.1"/>
    <property type="molecule type" value="Genomic_DNA"/>
</dbReference>
<reference evidence="5" key="1">
    <citation type="submission" date="2019-08" db="EMBL/GenBank/DDBJ databases">
        <title>The improved chromosome-level genome for the pearl oyster Pinctada fucata martensii using PacBio sequencing and Hi-C.</title>
        <authorList>
            <person name="Zheng Z."/>
        </authorList>
    </citation>
    <scope>NUCLEOTIDE SEQUENCE</scope>
    <source>
        <strain evidence="5">ZZ-2019</strain>
        <tissue evidence="5">Adductor muscle</tissue>
    </source>
</reference>
<evidence type="ECO:0000313" key="5">
    <source>
        <dbReference type="EMBL" id="KAK3087926.1"/>
    </source>
</evidence>
<dbReference type="Pfam" id="PF01436">
    <property type="entry name" value="NHL"/>
    <property type="match status" value="2"/>
</dbReference>
<dbReference type="InterPro" id="IPR050952">
    <property type="entry name" value="TRIM-NHL_E3_ligases"/>
</dbReference>